<dbReference type="Proteomes" id="UP000231701">
    <property type="component" value="Chromosome"/>
</dbReference>
<proteinExistence type="predicted"/>
<accession>A0A2K8KZJ8</accession>
<reference evidence="2 3" key="1">
    <citation type="submission" date="2016-12" db="EMBL/GenBank/DDBJ databases">
        <title>Isolation and genomic insights into novel planktonic Zetaproteobacteria from stratified waters of the Chesapeake Bay.</title>
        <authorList>
            <person name="McAllister S.M."/>
            <person name="Kato S."/>
            <person name="Chan C.S."/>
            <person name="Chiu B.K."/>
            <person name="Field E.K."/>
        </authorList>
    </citation>
    <scope>NUCLEOTIDE SEQUENCE [LARGE SCALE GENOMIC DNA]</scope>
    <source>
        <strain evidence="2 3">CP-5</strain>
    </source>
</reference>
<keyword evidence="1" id="KW-1133">Transmembrane helix</keyword>
<dbReference type="AlphaFoldDB" id="A0A2K8KZJ8"/>
<keyword evidence="1" id="KW-0812">Transmembrane</keyword>
<feature type="transmembrane region" description="Helical" evidence="1">
    <location>
        <begin position="6"/>
        <end position="28"/>
    </location>
</feature>
<evidence type="ECO:0000313" key="3">
    <source>
        <dbReference type="Proteomes" id="UP000231701"/>
    </source>
</evidence>
<gene>
    <name evidence="2" type="ORF">Ga0123461_2021</name>
</gene>
<organism evidence="2 3">
    <name type="scientific">Mariprofundus aestuarium</name>
    <dbReference type="NCBI Taxonomy" id="1921086"/>
    <lineage>
        <taxon>Bacteria</taxon>
        <taxon>Pseudomonadati</taxon>
        <taxon>Pseudomonadota</taxon>
        <taxon>Candidatius Mariprofundia</taxon>
        <taxon>Mariprofundales</taxon>
        <taxon>Mariprofundaceae</taxon>
        <taxon>Mariprofundus</taxon>
    </lineage>
</organism>
<dbReference type="KEGG" id="maes:Ga0123461_2021"/>
<dbReference type="EMBL" id="CP018799">
    <property type="protein sequence ID" value="ATX80427.1"/>
    <property type="molecule type" value="Genomic_DNA"/>
</dbReference>
<protein>
    <submittedName>
        <fullName evidence="2">Uncharacterized protein</fullName>
    </submittedName>
</protein>
<keyword evidence="1" id="KW-0472">Membrane</keyword>
<evidence type="ECO:0000256" key="1">
    <source>
        <dbReference type="SAM" id="Phobius"/>
    </source>
</evidence>
<keyword evidence="3" id="KW-1185">Reference proteome</keyword>
<sequence length="29" mass="3300">MKGRTFRIFAISSCIAFIILTLIIMEVVL</sequence>
<evidence type="ECO:0000313" key="2">
    <source>
        <dbReference type="EMBL" id="ATX80427.1"/>
    </source>
</evidence>
<name>A0A2K8KZJ8_MARES</name>